<gene>
    <name evidence="1" type="ORF">POPTR_006G120650v4</name>
</gene>
<reference evidence="1 2" key="1">
    <citation type="journal article" date="2006" name="Science">
        <title>The genome of black cottonwood, Populus trichocarpa (Torr. &amp; Gray).</title>
        <authorList>
            <person name="Tuskan G.A."/>
            <person name="Difazio S."/>
            <person name="Jansson S."/>
            <person name="Bohlmann J."/>
            <person name="Grigoriev I."/>
            <person name="Hellsten U."/>
            <person name="Putnam N."/>
            <person name="Ralph S."/>
            <person name="Rombauts S."/>
            <person name="Salamov A."/>
            <person name="Schein J."/>
            <person name="Sterck L."/>
            <person name="Aerts A."/>
            <person name="Bhalerao R.R."/>
            <person name="Bhalerao R.P."/>
            <person name="Blaudez D."/>
            <person name="Boerjan W."/>
            <person name="Brun A."/>
            <person name="Brunner A."/>
            <person name="Busov V."/>
            <person name="Campbell M."/>
            <person name="Carlson J."/>
            <person name="Chalot M."/>
            <person name="Chapman J."/>
            <person name="Chen G.L."/>
            <person name="Cooper D."/>
            <person name="Coutinho P.M."/>
            <person name="Couturier J."/>
            <person name="Covert S."/>
            <person name="Cronk Q."/>
            <person name="Cunningham R."/>
            <person name="Davis J."/>
            <person name="Degroeve S."/>
            <person name="Dejardin A."/>
            <person name="Depamphilis C."/>
            <person name="Detter J."/>
            <person name="Dirks B."/>
            <person name="Dubchak I."/>
            <person name="Duplessis S."/>
            <person name="Ehlting J."/>
            <person name="Ellis B."/>
            <person name="Gendler K."/>
            <person name="Goodstein D."/>
            <person name="Gribskov M."/>
            <person name="Grimwood J."/>
            <person name="Groover A."/>
            <person name="Gunter L."/>
            <person name="Hamberger B."/>
            <person name="Heinze B."/>
            <person name="Helariutta Y."/>
            <person name="Henrissat B."/>
            <person name="Holligan D."/>
            <person name="Holt R."/>
            <person name="Huang W."/>
            <person name="Islam-Faridi N."/>
            <person name="Jones S."/>
            <person name="Jones-Rhoades M."/>
            <person name="Jorgensen R."/>
            <person name="Joshi C."/>
            <person name="Kangasjarvi J."/>
            <person name="Karlsson J."/>
            <person name="Kelleher C."/>
            <person name="Kirkpatrick R."/>
            <person name="Kirst M."/>
            <person name="Kohler A."/>
            <person name="Kalluri U."/>
            <person name="Larimer F."/>
            <person name="Leebens-Mack J."/>
            <person name="Leple J.C."/>
            <person name="Locascio P."/>
            <person name="Lou Y."/>
            <person name="Lucas S."/>
            <person name="Martin F."/>
            <person name="Montanini B."/>
            <person name="Napoli C."/>
            <person name="Nelson D.R."/>
            <person name="Nelson C."/>
            <person name="Nieminen K."/>
            <person name="Nilsson O."/>
            <person name="Pereda V."/>
            <person name="Peter G."/>
            <person name="Philippe R."/>
            <person name="Pilate G."/>
            <person name="Poliakov A."/>
            <person name="Razumovskaya J."/>
            <person name="Richardson P."/>
            <person name="Rinaldi C."/>
            <person name="Ritland K."/>
            <person name="Rouze P."/>
            <person name="Ryaboy D."/>
            <person name="Schmutz J."/>
            <person name="Schrader J."/>
            <person name="Segerman B."/>
            <person name="Shin H."/>
            <person name="Siddiqui A."/>
            <person name="Sterky F."/>
            <person name="Terry A."/>
            <person name="Tsai C.J."/>
            <person name="Uberbacher E."/>
            <person name="Unneberg P."/>
            <person name="Vahala J."/>
            <person name="Wall K."/>
            <person name="Wessler S."/>
            <person name="Yang G."/>
            <person name="Yin T."/>
            <person name="Douglas C."/>
            <person name="Marra M."/>
            <person name="Sandberg G."/>
            <person name="Van de Peer Y."/>
            <person name="Rokhsar D."/>
        </authorList>
    </citation>
    <scope>NUCLEOTIDE SEQUENCE [LARGE SCALE GENOMIC DNA]</scope>
    <source>
        <strain evidence="2">cv. Nisqually</strain>
    </source>
</reference>
<proteinExistence type="predicted"/>
<dbReference type="EMBL" id="CM009295">
    <property type="protein sequence ID" value="KAI9392645.1"/>
    <property type="molecule type" value="Genomic_DNA"/>
</dbReference>
<name>A0ACC0STY9_POPTR</name>
<sequence length="96" mass="11066">MFLLIQKWRGNKTGLSNVGFAIPLLAKSYYVSLTLNKSCSEIMILNSRAEEWSHMLHILTRPARLQPVVVMDLVFFFLIISLNGFLFLFFSLDLLL</sequence>
<comment type="caution">
    <text evidence="1">The sequence shown here is derived from an EMBL/GenBank/DDBJ whole genome shotgun (WGS) entry which is preliminary data.</text>
</comment>
<protein>
    <submittedName>
        <fullName evidence="1">Uncharacterized protein</fullName>
    </submittedName>
</protein>
<keyword evidence="2" id="KW-1185">Reference proteome</keyword>
<evidence type="ECO:0000313" key="1">
    <source>
        <dbReference type="EMBL" id="KAI9392645.1"/>
    </source>
</evidence>
<evidence type="ECO:0000313" key="2">
    <source>
        <dbReference type="Proteomes" id="UP000006729"/>
    </source>
</evidence>
<accession>A0ACC0STY9</accession>
<organism evidence="1 2">
    <name type="scientific">Populus trichocarpa</name>
    <name type="common">Western balsam poplar</name>
    <name type="synonym">Populus balsamifera subsp. trichocarpa</name>
    <dbReference type="NCBI Taxonomy" id="3694"/>
    <lineage>
        <taxon>Eukaryota</taxon>
        <taxon>Viridiplantae</taxon>
        <taxon>Streptophyta</taxon>
        <taxon>Embryophyta</taxon>
        <taxon>Tracheophyta</taxon>
        <taxon>Spermatophyta</taxon>
        <taxon>Magnoliopsida</taxon>
        <taxon>eudicotyledons</taxon>
        <taxon>Gunneridae</taxon>
        <taxon>Pentapetalae</taxon>
        <taxon>rosids</taxon>
        <taxon>fabids</taxon>
        <taxon>Malpighiales</taxon>
        <taxon>Salicaceae</taxon>
        <taxon>Saliceae</taxon>
        <taxon>Populus</taxon>
    </lineage>
</organism>
<dbReference type="Proteomes" id="UP000006729">
    <property type="component" value="Chromosome 6"/>
</dbReference>